<dbReference type="OrthoDB" id="6989522at2"/>
<dbReference type="InterPro" id="IPR051873">
    <property type="entry name" value="KNR4/SMI1_regulator"/>
</dbReference>
<dbReference type="KEGG" id="pbv:AR543_14710"/>
<dbReference type="SUPFAM" id="SSF160631">
    <property type="entry name" value="SMI1/KNR4-like"/>
    <property type="match status" value="1"/>
</dbReference>
<dbReference type="SMART" id="SM00860">
    <property type="entry name" value="SMI1_KNR4"/>
    <property type="match status" value="1"/>
</dbReference>
<gene>
    <name evidence="2" type="ORF">AR543_14710</name>
</gene>
<dbReference type="STRING" id="1616788.AR543_14710"/>
<dbReference type="InterPro" id="IPR018958">
    <property type="entry name" value="Knr4/Smi1-like_dom"/>
</dbReference>
<evidence type="ECO:0000313" key="2">
    <source>
        <dbReference type="EMBL" id="ANF97130.1"/>
    </source>
</evidence>
<name>A0A172ZJ23_9BACL</name>
<proteinExistence type="predicted"/>
<protein>
    <recommendedName>
        <fullName evidence="1">Knr4/Smi1-like domain-containing protein</fullName>
    </recommendedName>
</protein>
<feature type="domain" description="Knr4/Smi1-like" evidence="1">
    <location>
        <begin position="31"/>
        <end position="166"/>
    </location>
</feature>
<reference evidence="2 3" key="2">
    <citation type="journal article" date="2016" name="Int. J. Syst. Evol. Microbiol.">
        <title>Paenibacillus bovis sp. nov., isolated from raw yak (Bos grunniens) milk.</title>
        <authorList>
            <person name="Gao C."/>
            <person name="Han J."/>
            <person name="Liu Z."/>
            <person name="Xu X."/>
            <person name="Hang F."/>
            <person name="Wu Z."/>
        </authorList>
    </citation>
    <scope>NUCLEOTIDE SEQUENCE [LARGE SCALE GENOMIC DNA]</scope>
    <source>
        <strain evidence="2 3">BD3526</strain>
    </source>
</reference>
<accession>A0A172ZJ23</accession>
<dbReference type="RefSeq" id="WP_060535246.1">
    <property type="nucleotide sequence ID" value="NZ_CP013023.1"/>
</dbReference>
<organism evidence="2 3">
    <name type="scientific">Paenibacillus bovis</name>
    <dbReference type="NCBI Taxonomy" id="1616788"/>
    <lineage>
        <taxon>Bacteria</taxon>
        <taxon>Bacillati</taxon>
        <taxon>Bacillota</taxon>
        <taxon>Bacilli</taxon>
        <taxon>Bacillales</taxon>
        <taxon>Paenibacillaceae</taxon>
        <taxon>Paenibacillus</taxon>
    </lineage>
</organism>
<dbReference type="AlphaFoldDB" id="A0A172ZJ23"/>
<evidence type="ECO:0000313" key="3">
    <source>
        <dbReference type="Proteomes" id="UP000078148"/>
    </source>
</evidence>
<evidence type="ECO:0000259" key="1">
    <source>
        <dbReference type="SMART" id="SM00860"/>
    </source>
</evidence>
<dbReference type="Proteomes" id="UP000078148">
    <property type="component" value="Chromosome"/>
</dbReference>
<dbReference type="PANTHER" id="PTHR47432">
    <property type="entry name" value="CELL WALL ASSEMBLY REGULATOR SMI1"/>
    <property type="match status" value="1"/>
</dbReference>
<dbReference type="Pfam" id="PF09346">
    <property type="entry name" value="SMI1_KNR4"/>
    <property type="match status" value="1"/>
</dbReference>
<dbReference type="EMBL" id="CP013023">
    <property type="protein sequence ID" value="ANF97130.1"/>
    <property type="molecule type" value="Genomic_DNA"/>
</dbReference>
<dbReference type="InterPro" id="IPR037883">
    <property type="entry name" value="Knr4/Smi1-like_sf"/>
</dbReference>
<reference evidence="3" key="1">
    <citation type="submission" date="2015-10" db="EMBL/GenBank/DDBJ databases">
        <title>Genome of Paenibacillus bovis sp. nov.</title>
        <authorList>
            <person name="Wu Z."/>
            <person name="Gao C."/>
            <person name="Liu Z."/>
            <person name="Zheng H."/>
        </authorList>
    </citation>
    <scope>NUCLEOTIDE SEQUENCE [LARGE SCALE GENOMIC DNA]</scope>
    <source>
        <strain evidence="3">BD3526</strain>
    </source>
</reference>
<keyword evidence="3" id="KW-1185">Reference proteome</keyword>
<dbReference type="PANTHER" id="PTHR47432:SF1">
    <property type="entry name" value="CELL WALL ASSEMBLY REGULATOR SMI1"/>
    <property type="match status" value="1"/>
</dbReference>
<sequence length="172" mass="19319">MTQAAQLWQNLITSAIVREGGTEESLELLPGVAEQAWNRLAERIQADVPAEIKAFYQIYGGQRDESGVPPLIRNLTLLPVESIMEQWQFLNEEVELDGMEVDNGPGVKPTIWSPAWIPIATNGAGDYLCVDTDPDVGGTYGQVLYYWHDWENRSVEAESWFAFIELCLAEED</sequence>
<dbReference type="Gene3D" id="3.40.1580.10">
    <property type="entry name" value="SMI1/KNR4-like"/>
    <property type="match status" value="1"/>
</dbReference>